<dbReference type="Proteomes" id="UP000302218">
    <property type="component" value="Plasmid pNVE414"/>
</dbReference>
<dbReference type="GeneID" id="40267931"/>
<dbReference type="InterPro" id="IPR001509">
    <property type="entry name" value="Epimerase_deHydtase"/>
</dbReference>
<dbReference type="RefSeq" id="WP_138247280.1">
    <property type="nucleotide sequence ID" value="NZ_CP040332.1"/>
</dbReference>
<protein>
    <submittedName>
        <fullName evidence="2">NAD-dependent epimerase/dehydratase family protein</fullName>
    </submittedName>
</protein>
<dbReference type="PANTHER" id="PTHR43245:SF23">
    <property type="entry name" value="NAD(P)-BINDING DOMAIN-CONTAINING PROTEIN"/>
    <property type="match status" value="1"/>
</dbReference>
<dbReference type="InterPro" id="IPR036291">
    <property type="entry name" value="NAD(P)-bd_dom_sf"/>
</dbReference>
<dbReference type="InterPro" id="IPR050177">
    <property type="entry name" value="Lipid_A_modif_metabolic_enz"/>
</dbReference>
<evidence type="ECO:0000313" key="2">
    <source>
        <dbReference type="EMBL" id="QCS44890.1"/>
    </source>
</evidence>
<organism evidence="2 3">
    <name type="scientific">Natrinema versiforme</name>
    <dbReference type="NCBI Taxonomy" id="88724"/>
    <lineage>
        <taxon>Archaea</taxon>
        <taxon>Methanobacteriati</taxon>
        <taxon>Methanobacteriota</taxon>
        <taxon>Stenosarchaea group</taxon>
        <taxon>Halobacteria</taxon>
        <taxon>Halobacteriales</taxon>
        <taxon>Natrialbaceae</taxon>
        <taxon>Natrinema</taxon>
    </lineage>
</organism>
<sequence>MSAAVTEPTGVESDPVHVAVTGAAGYIGSRVVAQLRSERPEWSITAIDNFYRGSLERIDDVAVEHVDIRHRDRLWSALEGADIVMHLAAISGVEDCASNPELAYEVNVTGTGNVARFCRQSGAGLIFPASMAVVGDPRKFPIRATHPRDPLNWYGRTKVVGERLIEELAVDSFPAHKFLKSNLYGDHTVDDRVVTKGTVLNFFVDRALAAEPLPVYEPGTQSRNFVHVKDVARSYLNSADVLVEQLDDDATGVDSFAIASDEDPSIGEIAEIVRECVAEERGIEIETELVDNPRDNETLVDAFPVETTRTHDVLGWDPTHTVEDTIRKQLRQAP</sequence>
<dbReference type="OrthoDB" id="4907at2157"/>
<dbReference type="SUPFAM" id="SSF51735">
    <property type="entry name" value="NAD(P)-binding Rossmann-fold domains"/>
    <property type="match status" value="1"/>
</dbReference>
<dbReference type="KEGG" id="nvr:FEJ81_21625"/>
<dbReference type="Gene3D" id="3.40.50.720">
    <property type="entry name" value="NAD(P)-binding Rossmann-like Domain"/>
    <property type="match status" value="1"/>
</dbReference>
<dbReference type="Pfam" id="PF01370">
    <property type="entry name" value="Epimerase"/>
    <property type="match status" value="1"/>
</dbReference>
<evidence type="ECO:0000259" key="1">
    <source>
        <dbReference type="Pfam" id="PF01370"/>
    </source>
</evidence>
<dbReference type="EMBL" id="CP040332">
    <property type="protein sequence ID" value="QCS44890.1"/>
    <property type="molecule type" value="Genomic_DNA"/>
</dbReference>
<reference evidence="3" key="1">
    <citation type="submission" date="2019-05" db="EMBL/GenBank/DDBJ databases">
        <title>Genome sequence and methylation pattern of the halophilic Archaeon Natrinema versiforme BOL5-4.</title>
        <authorList>
            <person name="DasSarma P."/>
            <person name="Anton B.P."/>
            <person name="DasSarma S.L."/>
            <person name="Martinez F.L."/>
            <person name="Guzman D."/>
            <person name="Roberts R.J."/>
            <person name="DasSarma S."/>
        </authorList>
    </citation>
    <scope>NUCLEOTIDE SEQUENCE [LARGE SCALE GENOMIC DNA]</scope>
    <source>
        <strain evidence="3">BOL5-4</strain>
        <plasmid evidence="3">pnve414</plasmid>
    </source>
</reference>
<dbReference type="AlphaFoldDB" id="A0A4P8WN29"/>
<proteinExistence type="predicted"/>
<feature type="domain" description="NAD-dependent epimerase/dehydratase" evidence="1">
    <location>
        <begin position="18"/>
        <end position="236"/>
    </location>
</feature>
<accession>A0A4P8WN29</accession>
<dbReference type="PANTHER" id="PTHR43245">
    <property type="entry name" value="BIFUNCTIONAL POLYMYXIN RESISTANCE PROTEIN ARNA"/>
    <property type="match status" value="1"/>
</dbReference>
<gene>
    <name evidence="2" type="ORF">FEJ81_21625</name>
</gene>
<keyword evidence="2" id="KW-0614">Plasmid</keyword>
<name>A0A4P8WN29_9EURY</name>
<geneLocation type="plasmid" evidence="3">
    <name>pnve414</name>
</geneLocation>
<evidence type="ECO:0000313" key="3">
    <source>
        <dbReference type="Proteomes" id="UP000302218"/>
    </source>
</evidence>